<sequence length="339" mass="38502">MKYIIAELLGEISRHLERRSVNLDVNKLHLYVLTLYPLTHTGFPFRCRIESSQFKFHLSDKKHYNLNIQCAYLTSLICKLSELDYLSNIVIQRLRPYLIASLKGCKIPIKPTLLGPLRIRIYPREDENLDTKQGDEQLYQDAEVDVAALCSRDGRQSLTIVSIVLSTVIPTIDNPIDSHKKRPPSSSLSYPGPGNDDVRSPGSGGTPGPLSQQPAASVDNSDPEKKYYLQEAMSERVSITDQVPSKFAFEFNFISTVPDANSRIVNKQSGGSRRRVSEEKTEEIGAGFQRSPQKSIRHASRQFNVARSTVHRVLHKQLRLYLHKVQIIQQLKPDDRPRR</sequence>
<feature type="compositionally biased region" description="Low complexity" evidence="1">
    <location>
        <begin position="184"/>
        <end position="194"/>
    </location>
</feature>
<evidence type="ECO:0000313" key="2">
    <source>
        <dbReference type="EMBL" id="KAJ4434309.1"/>
    </source>
</evidence>
<gene>
    <name evidence="2" type="ORF">ANN_22863</name>
</gene>
<feature type="region of interest" description="Disordered" evidence="1">
    <location>
        <begin position="264"/>
        <end position="296"/>
    </location>
</feature>
<protein>
    <recommendedName>
        <fullName evidence="4">HTH psq-type domain-containing protein</fullName>
    </recommendedName>
</protein>
<dbReference type="Proteomes" id="UP001148838">
    <property type="component" value="Unassembled WGS sequence"/>
</dbReference>
<proteinExistence type="predicted"/>
<keyword evidence="3" id="KW-1185">Reference proteome</keyword>
<organism evidence="2 3">
    <name type="scientific">Periplaneta americana</name>
    <name type="common">American cockroach</name>
    <name type="synonym">Blatta americana</name>
    <dbReference type="NCBI Taxonomy" id="6978"/>
    <lineage>
        <taxon>Eukaryota</taxon>
        <taxon>Metazoa</taxon>
        <taxon>Ecdysozoa</taxon>
        <taxon>Arthropoda</taxon>
        <taxon>Hexapoda</taxon>
        <taxon>Insecta</taxon>
        <taxon>Pterygota</taxon>
        <taxon>Neoptera</taxon>
        <taxon>Polyneoptera</taxon>
        <taxon>Dictyoptera</taxon>
        <taxon>Blattodea</taxon>
        <taxon>Blattoidea</taxon>
        <taxon>Blattidae</taxon>
        <taxon>Blattinae</taxon>
        <taxon>Periplaneta</taxon>
    </lineage>
</organism>
<dbReference type="EMBL" id="JAJSOF020000025">
    <property type="protein sequence ID" value="KAJ4434309.1"/>
    <property type="molecule type" value="Genomic_DNA"/>
</dbReference>
<feature type="region of interest" description="Disordered" evidence="1">
    <location>
        <begin position="174"/>
        <end position="222"/>
    </location>
</feature>
<accession>A0ABQ8SJH4</accession>
<name>A0ABQ8SJH4_PERAM</name>
<evidence type="ECO:0000256" key="1">
    <source>
        <dbReference type="SAM" id="MobiDB-lite"/>
    </source>
</evidence>
<evidence type="ECO:0008006" key="4">
    <source>
        <dbReference type="Google" id="ProtNLM"/>
    </source>
</evidence>
<comment type="caution">
    <text evidence="2">The sequence shown here is derived from an EMBL/GenBank/DDBJ whole genome shotgun (WGS) entry which is preliminary data.</text>
</comment>
<reference evidence="2 3" key="1">
    <citation type="journal article" date="2022" name="Allergy">
        <title>Genome assembly and annotation of Periplaneta americana reveal a comprehensive cockroach allergen profile.</title>
        <authorList>
            <person name="Wang L."/>
            <person name="Xiong Q."/>
            <person name="Saelim N."/>
            <person name="Wang L."/>
            <person name="Nong W."/>
            <person name="Wan A.T."/>
            <person name="Shi M."/>
            <person name="Liu X."/>
            <person name="Cao Q."/>
            <person name="Hui J.H.L."/>
            <person name="Sookrung N."/>
            <person name="Leung T.F."/>
            <person name="Tungtrongchitr A."/>
            <person name="Tsui S.K.W."/>
        </authorList>
    </citation>
    <scope>NUCLEOTIDE SEQUENCE [LARGE SCALE GENOMIC DNA]</scope>
    <source>
        <strain evidence="2">PWHHKU_190912</strain>
    </source>
</reference>
<evidence type="ECO:0000313" key="3">
    <source>
        <dbReference type="Proteomes" id="UP001148838"/>
    </source>
</evidence>